<dbReference type="Proteomes" id="UP000322244">
    <property type="component" value="Unassembled WGS sequence"/>
</dbReference>
<evidence type="ECO:0000259" key="1">
    <source>
        <dbReference type="Pfam" id="PF09995"/>
    </source>
</evidence>
<keyword evidence="3" id="KW-1185">Reference proteome</keyword>
<reference evidence="2 3" key="1">
    <citation type="submission" date="2019-07" db="EMBL/GenBank/DDBJ databases">
        <title>Rhodococcus cavernicolus sp. nov., isolated from a cave.</title>
        <authorList>
            <person name="Lee S.D."/>
        </authorList>
    </citation>
    <scope>NUCLEOTIDE SEQUENCE [LARGE SCALE GENOMIC DNA]</scope>
    <source>
        <strain evidence="2 3">C1-24</strain>
    </source>
</reference>
<gene>
    <name evidence="2" type="ORF">FOY51_17815</name>
</gene>
<dbReference type="AlphaFoldDB" id="A0A5A7SBX9"/>
<comment type="caution">
    <text evidence="2">The sequence shown here is derived from an EMBL/GenBank/DDBJ whole genome shotgun (WGS) entry which is preliminary data.</text>
</comment>
<protein>
    <submittedName>
        <fullName evidence="2">DUF2236 domain-containing protein</fullName>
    </submittedName>
</protein>
<proteinExistence type="predicted"/>
<feature type="domain" description="ER-bound oxygenase mpaB/mpaB'/Rubber oxygenase catalytic" evidence="1">
    <location>
        <begin position="13"/>
        <end position="237"/>
    </location>
</feature>
<dbReference type="EMBL" id="VLNY01000008">
    <property type="protein sequence ID" value="KAA0021741.1"/>
    <property type="molecule type" value="Genomic_DNA"/>
</dbReference>
<evidence type="ECO:0000313" key="3">
    <source>
        <dbReference type="Proteomes" id="UP000322244"/>
    </source>
</evidence>
<dbReference type="PANTHER" id="PTHR36151:SF3">
    <property type="entry name" value="ER-BOUND OXYGENASE MPAB_MPAB'_RUBBER OXYGENASE CATALYTIC DOMAIN-CONTAINING PROTEIN"/>
    <property type="match status" value="1"/>
</dbReference>
<organism evidence="2 3">
    <name type="scientific">Antrihabitans cavernicola</name>
    <dbReference type="NCBI Taxonomy" id="2495913"/>
    <lineage>
        <taxon>Bacteria</taxon>
        <taxon>Bacillati</taxon>
        <taxon>Actinomycetota</taxon>
        <taxon>Actinomycetes</taxon>
        <taxon>Mycobacteriales</taxon>
        <taxon>Nocardiaceae</taxon>
        <taxon>Antrihabitans</taxon>
    </lineage>
</organism>
<dbReference type="InterPro" id="IPR018713">
    <property type="entry name" value="MPAB/Lcp_cat_dom"/>
</dbReference>
<dbReference type="Pfam" id="PF09995">
    <property type="entry name" value="MPAB_Lcp_cat"/>
    <property type="match status" value="1"/>
</dbReference>
<sequence>MAKQVTIVDLTAGAGLLAANANVIMQLARPGVGYGVVESTVESGQVMRHPWKRLRTTVTYLAVATAGTDEERAAFRRAVNGQHRAVKSGADSPVAYNAFDVDLQLWVAACLYRGVMDVGRFLYPNADVTADDEIYQDAARLGTTLQVPQDRWPADRAEFERYWKESLDRILIDEPVRTYLDGLTRQAFLPWPLRVVGGRINRFFTIGFLPEEFREQMRYEWSPQQQRRFDAALRAVALVNRVLPRPIRMFPGNAFLWDMRKRLKSNRPLV</sequence>
<dbReference type="OrthoDB" id="3422701at2"/>
<name>A0A5A7SBX9_9NOCA</name>
<accession>A0A5A7SBX9</accession>
<dbReference type="GO" id="GO:0016491">
    <property type="term" value="F:oxidoreductase activity"/>
    <property type="evidence" value="ECO:0007669"/>
    <property type="project" value="InterPro"/>
</dbReference>
<dbReference type="RefSeq" id="WP_149431608.1">
    <property type="nucleotide sequence ID" value="NZ_VLNY01000008.1"/>
</dbReference>
<dbReference type="PANTHER" id="PTHR36151">
    <property type="entry name" value="BLR2777 PROTEIN"/>
    <property type="match status" value="1"/>
</dbReference>
<evidence type="ECO:0000313" key="2">
    <source>
        <dbReference type="EMBL" id="KAA0021741.1"/>
    </source>
</evidence>